<keyword evidence="2" id="KW-1133">Transmembrane helix</keyword>
<organism evidence="3 4">
    <name type="scientific">Catenulispora yoronensis</name>
    <dbReference type="NCBI Taxonomy" id="450799"/>
    <lineage>
        <taxon>Bacteria</taxon>
        <taxon>Bacillati</taxon>
        <taxon>Actinomycetota</taxon>
        <taxon>Actinomycetes</taxon>
        <taxon>Catenulisporales</taxon>
        <taxon>Catenulisporaceae</taxon>
        <taxon>Catenulispora</taxon>
    </lineage>
</organism>
<dbReference type="InterPro" id="IPR018723">
    <property type="entry name" value="DUF2254_membrane"/>
</dbReference>
<proteinExistence type="predicted"/>
<feature type="transmembrane region" description="Helical" evidence="2">
    <location>
        <begin position="209"/>
        <end position="229"/>
    </location>
</feature>
<gene>
    <name evidence="3" type="ORF">GCM10009839_62690</name>
</gene>
<evidence type="ECO:0000256" key="1">
    <source>
        <dbReference type="SAM" id="MobiDB-lite"/>
    </source>
</evidence>
<feature type="transmembrane region" description="Helical" evidence="2">
    <location>
        <begin position="179"/>
        <end position="197"/>
    </location>
</feature>
<keyword evidence="2" id="KW-0472">Membrane</keyword>
<comment type="caution">
    <text evidence="3">The sequence shown here is derived from an EMBL/GenBank/DDBJ whole genome shotgun (WGS) entry which is preliminary data.</text>
</comment>
<dbReference type="EMBL" id="BAAAQN010000045">
    <property type="protein sequence ID" value="GAA2048531.1"/>
    <property type="molecule type" value="Genomic_DNA"/>
</dbReference>
<name>A0ABP5GNH9_9ACTN</name>
<feature type="transmembrane region" description="Helical" evidence="2">
    <location>
        <begin position="135"/>
        <end position="159"/>
    </location>
</feature>
<keyword evidence="2" id="KW-0812">Transmembrane</keyword>
<keyword evidence="4" id="KW-1185">Reference proteome</keyword>
<evidence type="ECO:0000313" key="4">
    <source>
        <dbReference type="Proteomes" id="UP001500751"/>
    </source>
</evidence>
<dbReference type="Pfam" id="PF10011">
    <property type="entry name" value="DUF2254"/>
    <property type="match status" value="1"/>
</dbReference>
<dbReference type="Proteomes" id="UP001500751">
    <property type="component" value="Unassembled WGS sequence"/>
</dbReference>
<accession>A0ABP5GNH9</accession>
<protein>
    <submittedName>
        <fullName evidence="3">DUF2254 domain-containing protein</fullName>
    </submittedName>
</protein>
<feature type="transmembrane region" description="Helical" evidence="2">
    <location>
        <begin position="95"/>
        <end position="114"/>
    </location>
</feature>
<reference evidence="4" key="1">
    <citation type="journal article" date="2019" name="Int. J. Syst. Evol. Microbiol.">
        <title>The Global Catalogue of Microorganisms (GCM) 10K type strain sequencing project: providing services to taxonomists for standard genome sequencing and annotation.</title>
        <authorList>
            <consortium name="The Broad Institute Genomics Platform"/>
            <consortium name="The Broad Institute Genome Sequencing Center for Infectious Disease"/>
            <person name="Wu L."/>
            <person name="Ma J."/>
        </authorList>
    </citation>
    <scope>NUCLEOTIDE SEQUENCE [LARGE SCALE GENOMIC DNA]</scope>
    <source>
        <strain evidence="4">JCM 16014</strain>
    </source>
</reference>
<evidence type="ECO:0000313" key="3">
    <source>
        <dbReference type="EMBL" id="GAA2048531.1"/>
    </source>
</evidence>
<evidence type="ECO:0000256" key="2">
    <source>
        <dbReference type="SAM" id="Phobius"/>
    </source>
</evidence>
<sequence>MLPAALLPAAGRLAAARRIRLVQPQRRARFGTTLFGTANPGSSTRASAAVRASEARGAGAPFRSTRIAARRPGPKTHGVDMPPPPGTGAQRVARSGWTVTAIVTAGIVLGLVLPRLERGHTLAGTLPFDASGAQATLGAIAAGMITLTGFVFTAITLVVQTVQSMSPRLFTAVHEFGRYVRMFAVFVGTFVYALIVLSRVRADSVPQLSVTLAVVFVVYSSFLFLRLLLTLRSAVTAGGLLRAVADQLREVVADMHPEAADPAPDAPASPSVLRYSGAPGIFQAFNTARLVRVATERDLRVEFTAAVGDFLTVGTRLADVHASGPRPRTLTAPELQRLIRVGPRRTIAQDPAYGIRLLVDIAIRALSPAVNDPTTAVQALDQIDDALTRLASADLGTGSVADAGGTTRIRYQVPSWSAYVSLALDEILHYGAGSLQVVRRTRALLDGLLATCPAARRGPLETRLALLDRLVAEHFTDPGTRRTAMIADAQGLGGQDG</sequence>
<feature type="region of interest" description="Disordered" evidence="1">
    <location>
        <begin position="70"/>
        <end position="89"/>
    </location>
</feature>